<accession>A0A1C7NJN6</accession>
<reference evidence="2 3" key="1">
    <citation type="submission" date="2016-03" db="EMBL/GenBank/DDBJ databases">
        <title>Choanephora cucurbitarum.</title>
        <authorList>
            <person name="Min B."/>
            <person name="Park H."/>
            <person name="Park J.-H."/>
            <person name="Shin H.-D."/>
            <person name="Choi I.-G."/>
        </authorList>
    </citation>
    <scope>NUCLEOTIDE SEQUENCE [LARGE SCALE GENOMIC DNA]</scope>
    <source>
        <strain evidence="2 3">KUS-F28377</strain>
    </source>
</reference>
<feature type="region of interest" description="Disordered" evidence="1">
    <location>
        <begin position="37"/>
        <end position="74"/>
    </location>
</feature>
<feature type="compositionally biased region" description="Acidic residues" evidence="1">
    <location>
        <begin position="52"/>
        <end position="63"/>
    </location>
</feature>
<dbReference type="AlphaFoldDB" id="A0A1C7NJN6"/>
<evidence type="ECO:0000313" key="2">
    <source>
        <dbReference type="EMBL" id="OBZ89353.1"/>
    </source>
</evidence>
<feature type="region of interest" description="Disordered" evidence="1">
    <location>
        <begin position="243"/>
        <end position="273"/>
    </location>
</feature>
<organism evidence="2 3">
    <name type="scientific">Choanephora cucurbitarum</name>
    <dbReference type="NCBI Taxonomy" id="101091"/>
    <lineage>
        <taxon>Eukaryota</taxon>
        <taxon>Fungi</taxon>
        <taxon>Fungi incertae sedis</taxon>
        <taxon>Mucoromycota</taxon>
        <taxon>Mucoromycotina</taxon>
        <taxon>Mucoromycetes</taxon>
        <taxon>Mucorales</taxon>
        <taxon>Mucorineae</taxon>
        <taxon>Choanephoraceae</taxon>
        <taxon>Choanephoroideae</taxon>
        <taxon>Choanephora</taxon>
    </lineage>
</organism>
<comment type="caution">
    <text evidence="2">The sequence shown here is derived from an EMBL/GenBank/DDBJ whole genome shotgun (WGS) entry which is preliminary data.</text>
</comment>
<dbReference type="EMBL" id="LUGH01000100">
    <property type="protein sequence ID" value="OBZ89353.1"/>
    <property type="molecule type" value="Genomic_DNA"/>
</dbReference>
<proteinExistence type="predicted"/>
<name>A0A1C7NJN6_9FUNG</name>
<dbReference type="InterPro" id="IPR021036">
    <property type="entry name" value="Ribosomal_mS45"/>
</dbReference>
<dbReference type="GO" id="GO:0032543">
    <property type="term" value="P:mitochondrial translation"/>
    <property type="evidence" value="ECO:0007669"/>
    <property type="project" value="TreeGrafter"/>
</dbReference>
<keyword evidence="2" id="KW-0689">Ribosomal protein</keyword>
<keyword evidence="3" id="KW-1185">Reference proteome</keyword>
<dbReference type="Pfam" id="PF12298">
    <property type="entry name" value="Bot1p"/>
    <property type="match status" value="1"/>
</dbReference>
<gene>
    <name evidence="2" type="primary">bot1</name>
    <name evidence="2" type="ORF">A0J61_02606</name>
</gene>
<evidence type="ECO:0000313" key="3">
    <source>
        <dbReference type="Proteomes" id="UP000093000"/>
    </source>
</evidence>
<dbReference type="InParanoid" id="A0A1C7NJN6"/>
<dbReference type="PANTHER" id="PTHR28158">
    <property type="entry name" value="37S RIBOSOMAL PROTEIN S35, MITOCHONDRIAL"/>
    <property type="match status" value="1"/>
</dbReference>
<dbReference type="Proteomes" id="UP000093000">
    <property type="component" value="Unassembled WGS sequence"/>
</dbReference>
<dbReference type="OrthoDB" id="10052321at2759"/>
<evidence type="ECO:0000256" key="1">
    <source>
        <dbReference type="SAM" id="MobiDB-lite"/>
    </source>
</evidence>
<protein>
    <submittedName>
        <fullName evidence="2">37S ribosomal protein S35, mitochondrial</fullName>
    </submittedName>
</protein>
<keyword evidence="2" id="KW-0687">Ribonucleoprotein</keyword>
<dbReference type="GO" id="GO:0003735">
    <property type="term" value="F:structural constituent of ribosome"/>
    <property type="evidence" value="ECO:0007669"/>
    <property type="project" value="TreeGrafter"/>
</dbReference>
<dbReference type="GO" id="GO:0005763">
    <property type="term" value="C:mitochondrial small ribosomal subunit"/>
    <property type="evidence" value="ECO:0007669"/>
    <property type="project" value="TreeGrafter"/>
</dbReference>
<sequence length="273" mass="30890">MQSSGLLKPVTSLFRTTVSKRFVAAPILSNQKFFSFSAQQRDEEPTKTPEAAVEEEQVVEEEAEPAKLSRRRRRFHEWANGPGSKFARPAKGTTNYLSVTPFPNNPLFQPRPPLSDARRQEIYDAFVTDPENWTVRKLATKYGISLKRVEAILKLKSLEKEMEMNGVALQKKFNKGMEQLMGVDKTAEMLREPLADVFPPVGKPKFKTLKEDASFTPQDAAKELNRIPFKDLERLVIESEQAEFTLPTPSTTESSSEKQAKKRTKLVIVDTSA</sequence>
<dbReference type="PANTHER" id="PTHR28158:SF1">
    <property type="entry name" value="SMALL RIBOSOMAL SUBUNIT PROTEIN MS45"/>
    <property type="match status" value="1"/>
</dbReference>
<dbReference type="STRING" id="101091.A0A1C7NJN6"/>
<feature type="compositionally biased region" description="Low complexity" evidence="1">
    <location>
        <begin position="245"/>
        <end position="254"/>
    </location>
</feature>